<dbReference type="Proteomes" id="UP000231581">
    <property type="component" value="Unassembled WGS sequence"/>
</dbReference>
<dbReference type="SUPFAM" id="SSF55811">
    <property type="entry name" value="Nudix"/>
    <property type="match status" value="1"/>
</dbReference>
<evidence type="ECO:0000256" key="2">
    <source>
        <dbReference type="ARBA" id="ARBA00022801"/>
    </source>
</evidence>
<sequence length="89" mass="10325">MELPGGAKNEGESPEDTIRRELLEKTGYTAEFYFVTRCLECGYSNTDRHCFVATHCKKVSEQQLDENEYVEVITMTLDDFRKHLRTALD</sequence>
<dbReference type="CDD" id="cd03424">
    <property type="entry name" value="NUDIX_ADPRase_Nudt5_UGPPase_Nudt14"/>
    <property type="match status" value="1"/>
</dbReference>
<proteinExistence type="predicted"/>
<name>A0A2H0BUR9_9BACT</name>
<evidence type="ECO:0000259" key="3">
    <source>
        <dbReference type="PROSITE" id="PS51462"/>
    </source>
</evidence>
<keyword evidence="2" id="KW-0378">Hydrolase</keyword>
<dbReference type="GO" id="GO:0019693">
    <property type="term" value="P:ribose phosphate metabolic process"/>
    <property type="evidence" value="ECO:0007669"/>
    <property type="project" value="TreeGrafter"/>
</dbReference>
<organism evidence="4 5">
    <name type="scientific">Candidatus Uhrbacteria bacterium CG22_combo_CG10-13_8_21_14_all_47_17</name>
    <dbReference type="NCBI Taxonomy" id="1975041"/>
    <lineage>
        <taxon>Bacteria</taxon>
        <taxon>Candidatus Uhriibacteriota</taxon>
    </lineage>
</organism>
<comment type="caution">
    <text evidence="4">The sequence shown here is derived from an EMBL/GenBank/DDBJ whole genome shotgun (WGS) entry which is preliminary data.</text>
</comment>
<dbReference type="PROSITE" id="PS51462">
    <property type="entry name" value="NUDIX"/>
    <property type="match status" value="1"/>
</dbReference>
<dbReference type="AlphaFoldDB" id="A0A2H0BUR9"/>
<dbReference type="PANTHER" id="PTHR11839">
    <property type="entry name" value="UDP/ADP-SUGAR PYROPHOSPHATASE"/>
    <property type="match status" value="1"/>
</dbReference>
<dbReference type="InterPro" id="IPR000086">
    <property type="entry name" value="NUDIX_hydrolase_dom"/>
</dbReference>
<dbReference type="Pfam" id="PF00293">
    <property type="entry name" value="NUDIX"/>
    <property type="match status" value="1"/>
</dbReference>
<reference evidence="4 5" key="1">
    <citation type="submission" date="2017-09" db="EMBL/GenBank/DDBJ databases">
        <title>Depth-based differentiation of microbial function through sediment-hosted aquifers and enrichment of novel symbionts in the deep terrestrial subsurface.</title>
        <authorList>
            <person name="Probst A.J."/>
            <person name="Ladd B."/>
            <person name="Jarett J.K."/>
            <person name="Geller-Mcgrath D.E."/>
            <person name="Sieber C.M."/>
            <person name="Emerson J.B."/>
            <person name="Anantharaman K."/>
            <person name="Thomas B.C."/>
            <person name="Malmstrom R."/>
            <person name="Stieglmeier M."/>
            <person name="Klingl A."/>
            <person name="Woyke T."/>
            <person name="Ryan C.M."/>
            <person name="Banfield J.F."/>
        </authorList>
    </citation>
    <scope>NUCLEOTIDE SEQUENCE [LARGE SCALE GENOMIC DNA]</scope>
    <source>
        <strain evidence="4">CG22_combo_CG10-13_8_21_14_all_47_17</strain>
    </source>
</reference>
<evidence type="ECO:0000313" key="5">
    <source>
        <dbReference type="Proteomes" id="UP000231581"/>
    </source>
</evidence>
<evidence type="ECO:0000256" key="1">
    <source>
        <dbReference type="ARBA" id="ARBA00001946"/>
    </source>
</evidence>
<accession>A0A2H0BUR9</accession>
<dbReference type="EMBL" id="PCSZ01000037">
    <property type="protein sequence ID" value="PIP60738.1"/>
    <property type="molecule type" value="Genomic_DNA"/>
</dbReference>
<feature type="domain" description="Nudix hydrolase" evidence="3">
    <location>
        <begin position="1"/>
        <end position="89"/>
    </location>
</feature>
<dbReference type="Gene3D" id="3.90.79.10">
    <property type="entry name" value="Nucleoside Triphosphate Pyrophosphohydrolase"/>
    <property type="match status" value="1"/>
</dbReference>
<comment type="cofactor">
    <cofactor evidence="1">
        <name>Mg(2+)</name>
        <dbReference type="ChEBI" id="CHEBI:18420"/>
    </cofactor>
</comment>
<dbReference type="InterPro" id="IPR015797">
    <property type="entry name" value="NUDIX_hydrolase-like_dom_sf"/>
</dbReference>
<dbReference type="GO" id="GO:0006753">
    <property type="term" value="P:nucleoside phosphate metabolic process"/>
    <property type="evidence" value="ECO:0007669"/>
    <property type="project" value="TreeGrafter"/>
</dbReference>
<gene>
    <name evidence="4" type="ORF">COX00_01620</name>
</gene>
<protein>
    <recommendedName>
        <fullName evidence="3">Nudix hydrolase domain-containing protein</fullName>
    </recommendedName>
</protein>
<evidence type="ECO:0000313" key="4">
    <source>
        <dbReference type="EMBL" id="PIP60738.1"/>
    </source>
</evidence>
<dbReference type="GO" id="GO:0016787">
    <property type="term" value="F:hydrolase activity"/>
    <property type="evidence" value="ECO:0007669"/>
    <property type="project" value="UniProtKB-KW"/>
</dbReference>
<dbReference type="PANTHER" id="PTHR11839:SF18">
    <property type="entry name" value="NUDIX HYDROLASE DOMAIN-CONTAINING PROTEIN"/>
    <property type="match status" value="1"/>
</dbReference>